<evidence type="ECO:0000313" key="9">
    <source>
        <dbReference type="EMBL" id="MDR7383811.1"/>
    </source>
</evidence>
<name>A0ABU2CR52_9MICO</name>
<keyword evidence="6 7" id="KW-0472">Membrane</keyword>
<evidence type="ECO:0000313" key="10">
    <source>
        <dbReference type="Proteomes" id="UP001183585"/>
    </source>
</evidence>
<dbReference type="NCBIfam" id="TIGR03025">
    <property type="entry name" value="EPS_sugtrans"/>
    <property type="match status" value="1"/>
</dbReference>
<dbReference type="PANTHER" id="PTHR30576">
    <property type="entry name" value="COLANIC BIOSYNTHESIS UDP-GLUCOSE LIPID CARRIER TRANSFERASE"/>
    <property type="match status" value="1"/>
</dbReference>
<evidence type="ECO:0000256" key="4">
    <source>
        <dbReference type="ARBA" id="ARBA00022692"/>
    </source>
</evidence>
<dbReference type="EMBL" id="JAVDYE010000001">
    <property type="protein sequence ID" value="MDR7383811.1"/>
    <property type="molecule type" value="Genomic_DNA"/>
</dbReference>
<dbReference type="InterPro" id="IPR017475">
    <property type="entry name" value="EPS_sugar_tfrase"/>
</dbReference>
<keyword evidence="3" id="KW-0808">Transferase</keyword>
<keyword evidence="10" id="KW-1185">Reference proteome</keyword>
<dbReference type="InterPro" id="IPR003362">
    <property type="entry name" value="Bact_transf"/>
</dbReference>
<dbReference type="Pfam" id="PF13727">
    <property type="entry name" value="CoA_binding_3"/>
    <property type="match status" value="1"/>
</dbReference>
<evidence type="ECO:0000259" key="8">
    <source>
        <dbReference type="Pfam" id="PF02397"/>
    </source>
</evidence>
<feature type="transmembrane region" description="Helical" evidence="7">
    <location>
        <begin position="130"/>
        <end position="147"/>
    </location>
</feature>
<dbReference type="Proteomes" id="UP001183585">
    <property type="component" value="Unassembled WGS sequence"/>
</dbReference>
<comment type="subcellular location">
    <subcellularLocation>
        <location evidence="1">Membrane</location>
        <topology evidence="1">Multi-pass membrane protein</topology>
    </subcellularLocation>
</comment>
<evidence type="ECO:0000256" key="3">
    <source>
        <dbReference type="ARBA" id="ARBA00022679"/>
    </source>
</evidence>
<comment type="caution">
    <text evidence="9">The sequence shown here is derived from an EMBL/GenBank/DDBJ whole genome shotgun (WGS) entry which is preliminary data.</text>
</comment>
<accession>A0ABU2CR52</accession>
<feature type="domain" description="Bacterial sugar transferase" evidence="8">
    <location>
        <begin position="321"/>
        <end position="506"/>
    </location>
</feature>
<dbReference type="RefSeq" id="WP_274995043.1">
    <property type="nucleotide sequence ID" value="NZ_JAJQQP010000008.1"/>
</dbReference>
<gene>
    <name evidence="9" type="ORF">J2S48_003326</name>
</gene>
<feature type="transmembrane region" description="Helical" evidence="7">
    <location>
        <begin position="50"/>
        <end position="71"/>
    </location>
</feature>
<feature type="transmembrane region" description="Helical" evidence="7">
    <location>
        <begin position="91"/>
        <end position="109"/>
    </location>
</feature>
<evidence type="ECO:0000256" key="1">
    <source>
        <dbReference type="ARBA" id="ARBA00004141"/>
    </source>
</evidence>
<evidence type="ECO:0000256" key="5">
    <source>
        <dbReference type="ARBA" id="ARBA00022989"/>
    </source>
</evidence>
<feature type="transmembrane region" description="Helical" evidence="7">
    <location>
        <begin position="323"/>
        <end position="345"/>
    </location>
</feature>
<feature type="transmembrane region" description="Helical" evidence="7">
    <location>
        <begin position="153"/>
        <end position="172"/>
    </location>
</feature>
<reference evidence="9 10" key="1">
    <citation type="submission" date="2023-07" db="EMBL/GenBank/DDBJ databases">
        <title>Sequencing the genomes of 1000 actinobacteria strains.</title>
        <authorList>
            <person name="Klenk H.-P."/>
        </authorList>
    </citation>
    <scope>NUCLEOTIDE SEQUENCE [LARGE SCALE GENOMIC DNA]</scope>
    <source>
        <strain evidence="9 10">DSM 45554</strain>
    </source>
</reference>
<proteinExistence type="inferred from homology"/>
<comment type="similarity">
    <text evidence="2">Belongs to the bacterial sugar transferase family.</text>
</comment>
<evidence type="ECO:0000256" key="7">
    <source>
        <dbReference type="SAM" id="Phobius"/>
    </source>
</evidence>
<evidence type="ECO:0000256" key="6">
    <source>
        <dbReference type="ARBA" id="ARBA00023136"/>
    </source>
</evidence>
<protein>
    <submittedName>
        <fullName evidence="9">Exopolysaccharide biosynthesis polyprenyl glycosylphosphotransferase</fullName>
    </submittedName>
</protein>
<organism evidence="9 10">
    <name type="scientific">Promicromonospora iranensis</name>
    <dbReference type="NCBI Taxonomy" id="1105144"/>
    <lineage>
        <taxon>Bacteria</taxon>
        <taxon>Bacillati</taxon>
        <taxon>Actinomycetota</taxon>
        <taxon>Actinomycetes</taxon>
        <taxon>Micrococcales</taxon>
        <taxon>Promicromonosporaceae</taxon>
        <taxon>Promicromonospora</taxon>
    </lineage>
</organism>
<dbReference type="Pfam" id="PF02397">
    <property type="entry name" value="Bac_transf"/>
    <property type="match status" value="1"/>
</dbReference>
<evidence type="ECO:0000256" key="2">
    <source>
        <dbReference type="ARBA" id="ARBA00006464"/>
    </source>
</evidence>
<sequence length="512" mass="55344">MTIGNHPNAADVDREAAELTKQLDHEAARLSASMTAPAPRRGPAAPWQQIVTGRALFVDIVAVVAAVTMGYVLRFDRQVQVELFEPRGGQYALISVVLAEAWVIALGLAGTRSPRILGSGREEYVRVARGTLALFGLTAIVCYLVKFDLARSYVAVTLPVGLVFLVVGRRILTARLHAERAHGRFQRRTLVVGARDAVLDLCRRVDRAHEAGFLVVGICIPGGAGMPSPVTGVPVLGRVEDAAEAARAIEVDVVAVTASDRATPAALKQLAWDLEATGAELVVVPALADVASPRLLITPVDGVPVVQVSPPGYTGLQHAMKRVFDIVVATLIGAVVAVPLLVLALCVRLTSPGPAVFRQQRIGLNGRPFTLYKLRSMRSDAEARLSEVLDGDVGVFYKHKDDPRVTPLGRFLRKYSLDEFPQLVNVVKGDMSLVGPRPQVALEVAQYDDALRRRLFVKPGLTGLWQVSGRNDLTIDQGTRLDLYYVENWSLLGDIGIMLRTAREVFAPSGAY</sequence>
<dbReference type="Gene3D" id="3.40.50.720">
    <property type="entry name" value="NAD(P)-binding Rossmann-like Domain"/>
    <property type="match status" value="1"/>
</dbReference>
<dbReference type="PANTHER" id="PTHR30576:SF10">
    <property type="entry name" value="SLL5057 PROTEIN"/>
    <property type="match status" value="1"/>
</dbReference>
<keyword evidence="4 7" id="KW-0812">Transmembrane</keyword>
<keyword evidence="5 7" id="KW-1133">Transmembrane helix</keyword>